<evidence type="ECO:0000313" key="4">
    <source>
        <dbReference type="Proteomes" id="UP001195422"/>
    </source>
</evidence>
<evidence type="ECO:0000256" key="1">
    <source>
        <dbReference type="SAM" id="MobiDB-lite"/>
    </source>
</evidence>
<evidence type="ECO:0000313" key="3">
    <source>
        <dbReference type="EMBL" id="MBP2399343.1"/>
    </source>
</evidence>
<gene>
    <name evidence="3" type="ORF">JOF39_002424</name>
</gene>
<feature type="transmembrane region" description="Helical" evidence="2">
    <location>
        <begin position="87"/>
        <end position="113"/>
    </location>
</feature>
<keyword evidence="2" id="KW-0812">Transmembrane</keyword>
<protein>
    <submittedName>
        <fullName evidence="3">Protein-S-isoprenylcysteine O-methyltransferase Ste14</fullName>
    </submittedName>
</protein>
<keyword evidence="4" id="KW-1185">Reference proteome</keyword>
<feature type="region of interest" description="Disordered" evidence="1">
    <location>
        <begin position="1"/>
        <end position="67"/>
    </location>
</feature>
<dbReference type="RefSeq" id="WP_188947938.1">
    <property type="nucleotide sequence ID" value="NZ_BMPH01000004.1"/>
</dbReference>
<sequence>MSTSAGNDPRGEGASEPAHRMPADHDESQPRDRDAAEGRNLAGSERYEPETVPHSDRTGTQESPRGWNAAVERERHLYGGMKIGSAFFGWLSATGMGVVLTALVAAAGAAVGVSTGTNPDEVAQSLNQDPQTVGMLGVIVLAAIVLVSYYCGGYVAGRMARFHGARQGVAVWLWALVISAVVALLGWIGGSQYNVLAQVNSFPRIPVNEGTLSAAGIIALVVVAAVALLGAVLGGLAGMRFHRRVDKAGSQVS</sequence>
<keyword evidence="2" id="KW-0472">Membrane</keyword>
<dbReference type="Proteomes" id="UP001195422">
    <property type="component" value="Unassembled WGS sequence"/>
</dbReference>
<organism evidence="3 4">
    <name type="scientific">Glutamicibacter protophormiae</name>
    <name type="common">Brevibacterium protophormiae</name>
    <dbReference type="NCBI Taxonomy" id="37930"/>
    <lineage>
        <taxon>Bacteria</taxon>
        <taxon>Bacillati</taxon>
        <taxon>Actinomycetota</taxon>
        <taxon>Actinomycetes</taxon>
        <taxon>Micrococcales</taxon>
        <taxon>Micrococcaceae</taxon>
        <taxon>Glutamicibacter</taxon>
    </lineage>
</organism>
<feature type="compositionally biased region" description="Basic and acidic residues" evidence="1">
    <location>
        <begin position="9"/>
        <end position="37"/>
    </location>
</feature>
<dbReference type="EMBL" id="JAGIOJ010000001">
    <property type="protein sequence ID" value="MBP2399343.1"/>
    <property type="molecule type" value="Genomic_DNA"/>
</dbReference>
<feature type="transmembrane region" description="Helical" evidence="2">
    <location>
        <begin position="133"/>
        <end position="157"/>
    </location>
</feature>
<reference evidence="3 4" key="1">
    <citation type="submission" date="2021-03" db="EMBL/GenBank/DDBJ databases">
        <title>Sequencing the genomes of 1000 actinobacteria strains.</title>
        <authorList>
            <person name="Klenk H.-P."/>
        </authorList>
    </citation>
    <scope>NUCLEOTIDE SEQUENCE [LARGE SCALE GENOMIC DNA]</scope>
    <source>
        <strain evidence="3 4">DSM 20168</strain>
    </source>
</reference>
<evidence type="ECO:0000256" key="2">
    <source>
        <dbReference type="SAM" id="Phobius"/>
    </source>
</evidence>
<feature type="transmembrane region" description="Helical" evidence="2">
    <location>
        <begin position="169"/>
        <end position="190"/>
    </location>
</feature>
<proteinExistence type="predicted"/>
<name>A0ABS4XUD2_GLUPR</name>
<feature type="transmembrane region" description="Helical" evidence="2">
    <location>
        <begin position="210"/>
        <end position="237"/>
    </location>
</feature>
<comment type="caution">
    <text evidence="3">The sequence shown here is derived from an EMBL/GenBank/DDBJ whole genome shotgun (WGS) entry which is preliminary data.</text>
</comment>
<feature type="compositionally biased region" description="Basic and acidic residues" evidence="1">
    <location>
        <begin position="45"/>
        <end position="59"/>
    </location>
</feature>
<accession>A0ABS4XUD2</accession>
<keyword evidence="2" id="KW-1133">Transmembrane helix</keyword>